<keyword evidence="2" id="KW-1185">Reference proteome</keyword>
<gene>
    <name evidence="1" type="ORF">BO79DRAFT_218965</name>
</gene>
<dbReference type="EMBL" id="KZ824555">
    <property type="protein sequence ID" value="RAK87320.1"/>
    <property type="molecule type" value="Genomic_DNA"/>
</dbReference>
<evidence type="ECO:0000313" key="2">
    <source>
        <dbReference type="Proteomes" id="UP000249748"/>
    </source>
</evidence>
<organism evidence="1 2">
    <name type="scientific">Aspergillus costaricaensis CBS 115574</name>
    <dbReference type="NCBI Taxonomy" id="1448317"/>
    <lineage>
        <taxon>Eukaryota</taxon>
        <taxon>Fungi</taxon>
        <taxon>Dikarya</taxon>
        <taxon>Ascomycota</taxon>
        <taxon>Pezizomycotina</taxon>
        <taxon>Eurotiomycetes</taxon>
        <taxon>Eurotiomycetidae</taxon>
        <taxon>Eurotiales</taxon>
        <taxon>Aspergillaceae</taxon>
        <taxon>Aspergillus</taxon>
        <taxon>Aspergillus subgen. Circumdati</taxon>
    </lineage>
</organism>
<dbReference type="Proteomes" id="UP000249748">
    <property type="component" value="Unassembled WGS sequence"/>
</dbReference>
<accession>A0ACD1I9T3</accession>
<evidence type="ECO:0000313" key="1">
    <source>
        <dbReference type="EMBL" id="RAK87320.1"/>
    </source>
</evidence>
<reference evidence="1" key="1">
    <citation type="submission" date="2018-02" db="EMBL/GenBank/DDBJ databases">
        <title>The genomes of Aspergillus section Nigri reveals drivers in fungal speciation.</title>
        <authorList>
            <consortium name="DOE Joint Genome Institute"/>
            <person name="Vesth T.C."/>
            <person name="Nybo J."/>
            <person name="Theobald S."/>
            <person name="Brandl J."/>
            <person name="Frisvad J.C."/>
            <person name="Nielsen K.F."/>
            <person name="Lyhne E.K."/>
            <person name="Kogle M.E."/>
            <person name="Kuo A."/>
            <person name="Riley R."/>
            <person name="Clum A."/>
            <person name="Nolan M."/>
            <person name="Lipzen A."/>
            <person name="Salamov A."/>
            <person name="Henrissat B."/>
            <person name="Wiebenga A."/>
            <person name="De vries R.P."/>
            <person name="Grigoriev I.V."/>
            <person name="Mortensen U.H."/>
            <person name="Andersen M.R."/>
            <person name="Baker S.E."/>
        </authorList>
    </citation>
    <scope>NUCLEOTIDE SEQUENCE</scope>
    <source>
        <strain evidence="1">CBS 115574</strain>
    </source>
</reference>
<protein>
    <submittedName>
        <fullName evidence="1">Uncharacterized protein</fullName>
    </submittedName>
</protein>
<proteinExistence type="predicted"/>
<sequence>MRDSYRHTGQARRLPSHRLTFAHSSRAIPSAYPWNRNRPKDRKLEGSQATPEVGIRRPFYRNNSGIGGCFLISYMLEKQPGYCAVFSNSRTGNTNGEKGSLYIQDGWTFCECNGTAHRAYRYSPHPLPFPADAVMSEAKRQKGGGTFHLHRRSFEEDADIAFEM</sequence>
<name>A0ACD1I9T3_9EURO</name>